<dbReference type="InterPro" id="IPR036196">
    <property type="entry name" value="Ptyr_pPase_sf"/>
</dbReference>
<accession>A0A317MRK6</accession>
<dbReference type="PANTHER" id="PTHR11717:SF7">
    <property type="entry name" value="LOW MOLECULAR WEIGHT PHOSPHOTYROSINE PROTEIN PHOSPHATASE"/>
    <property type="match status" value="1"/>
</dbReference>
<organism evidence="8 9">
    <name type="scientific">Plasticicumulans acidivorans</name>
    <dbReference type="NCBI Taxonomy" id="886464"/>
    <lineage>
        <taxon>Bacteria</taxon>
        <taxon>Pseudomonadati</taxon>
        <taxon>Pseudomonadota</taxon>
        <taxon>Gammaproteobacteria</taxon>
        <taxon>Candidatus Competibacteraceae</taxon>
        <taxon>Plasticicumulans</taxon>
    </lineage>
</organism>
<dbReference type="CDD" id="cd16343">
    <property type="entry name" value="LMWPTP"/>
    <property type="match status" value="1"/>
</dbReference>
<keyword evidence="4" id="KW-0904">Protein phosphatase</keyword>
<feature type="active site" description="Nucleophile" evidence="5">
    <location>
        <position position="37"/>
    </location>
</feature>
<sequence length="188" mass="21400">MGGRFWQRLKNLIKDDEEIFEPRRRDPRVVARVLMVCMGNICRSPTAEAVFMHRAARAGLAPYLEIDSCGTHAGHSGEPPDRRSQQAAAQRGYSMEGLRARRLEVEDLDYFDYILVMDEDNLQRVLSRCSRPEQKAKVRLLLDFAPELGEREVPDPYYGGRSGFDRVLNLIEAGTDGLIAVIRERHGL</sequence>
<keyword evidence="3" id="KW-0378">Hydrolase</keyword>
<dbReference type="SUPFAM" id="SSF52788">
    <property type="entry name" value="Phosphotyrosine protein phosphatases I"/>
    <property type="match status" value="1"/>
</dbReference>
<evidence type="ECO:0000256" key="5">
    <source>
        <dbReference type="PIRSR" id="PIRSR617867-1"/>
    </source>
</evidence>
<evidence type="ECO:0000256" key="4">
    <source>
        <dbReference type="ARBA" id="ARBA00022912"/>
    </source>
</evidence>
<dbReference type="AlphaFoldDB" id="A0A317MRK6"/>
<gene>
    <name evidence="8" type="ORF">C7443_11051</name>
</gene>
<proteinExistence type="inferred from homology"/>
<dbReference type="InterPro" id="IPR017867">
    <property type="entry name" value="Tyr_phospatase_low_mol_wt"/>
</dbReference>
<reference evidence="8 9" key="1">
    <citation type="submission" date="2018-05" db="EMBL/GenBank/DDBJ databases">
        <title>Genomic Encyclopedia of Type Strains, Phase IV (KMG-IV): sequencing the most valuable type-strain genomes for metagenomic binning, comparative biology and taxonomic classification.</title>
        <authorList>
            <person name="Goeker M."/>
        </authorList>
    </citation>
    <scope>NUCLEOTIDE SEQUENCE [LARGE SCALE GENOMIC DNA]</scope>
    <source>
        <strain evidence="8 9">DSM 23606</strain>
    </source>
</reference>
<dbReference type="Gene3D" id="3.40.50.2300">
    <property type="match status" value="1"/>
</dbReference>
<dbReference type="EC" id="3.1.3.48" evidence="2"/>
<dbReference type="Proteomes" id="UP000246569">
    <property type="component" value="Unassembled WGS sequence"/>
</dbReference>
<feature type="domain" description="Phosphotyrosine protein phosphatase I" evidence="7">
    <location>
        <begin position="31"/>
        <end position="181"/>
    </location>
</feature>
<feature type="active site" description="Proton donor" evidence="5">
    <location>
        <position position="155"/>
    </location>
</feature>
<dbReference type="SMART" id="SM00226">
    <property type="entry name" value="LMWPc"/>
    <property type="match status" value="1"/>
</dbReference>
<dbReference type="InterPro" id="IPR023485">
    <property type="entry name" value="Ptyr_pPase"/>
</dbReference>
<evidence type="ECO:0000256" key="1">
    <source>
        <dbReference type="ARBA" id="ARBA00011063"/>
    </source>
</evidence>
<name>A0A317MRK6_9GAMM</name>
<dbReference type="PRINTS" id="PR00719">
    <property type="entry name" value="LMWPTPASE"/>
</dbReference>
<protein>
    <recommendedName>
        <fullName evidence="2">protein-tyrosine-phosphatase</fullName>
        <ecNumber evidence="2">3.1.3.48</ecNumber>
    </recommendedName>
</protein>
<evidence type="ECO:0000256" key="2">
    <source>
        <dbReference type="ARBA" id="ARBA00013064"/>
    </source>
</evidence>
<evidence type="ECO:0000313" key="8">
    <source>
        <dbReference type="EMBL" id="PWV59506.1"/>
    </source>
</evidence>
<comment type="similarity">
    <text evidence="1">Belongs to the low molecular weight phosphotyrosine protein phosphatase family.</text>
</comment>
<dbReference type="EMBL" id="QGTJ01000010">
    <property type="protein sequence ID" value="PWV59506.1"/>
    <property type="molecule type" value="Genomic_DNA"/>
</dbReference>
<dbReference type="Pfam" id="PF01451">
    <property type="entry name" value="LMWPc"/>
    <property type="match status" value="1"/>
</dbReference>
<evidence type="ECO:0000313" key="9">
    <source>
        <dbReference type="Proteomes" id="UP000246569"/>
    </source>
</evidence>
<evidence type="ECO:0000259" key="7">
    <source>
        <dbReference type="SMART" id="SM00226"/>
    </source>
</evidence>
<dbReference type="FunFam" id="3.40.50.2300:FF:000113">
    <property type="entry name" value="Low molecular weight protein-tyrosine-phosphatase"/>
    <property type="match status" value="1"/>
</dbReference>
<dbReference type="GO" id="GO:0004725">
    <property type="term" value="F:protein tyrosine phosphatase activity"/>
    <property type="evidence" value="ECO:0007669"/>
    <property type="project" value="UniProtKB-EC"/>
</dbReference>
<feature type="region of interest" description="Disordered" evidence="6">
    <location>
        <begin position="71"/>
        <end position="91"/>
    </location>
</feature>
<keyword evidence="9" id="KW-1185">Reference proteome</keyword>
<evidence type="ECO:0000256" key="6">
    <source>
        <dbReference type="SAM" id="MobiDB-lite"/>
    </source>
</evidence>
<evidence type="ECO:0000256" key="3">
    <source>
        <dbReference type="ARBA" id="ARBA00022801"/>
    </source>
</evidence>
<dbReference type="PANTHER" id="PTHR11717">
    <property type="entry name" value="LOW MOLECULAR WEIGHT PROTEIN TYROSINE PHOSPHATASE"/>
    <property type="match status" value="1"/>
</dbReference>
<comment type="caution">
    <text evidence="8">The sequence shown here is derived from an EMBL/GenBank/DDBJ whole genome shotgun (WGS) entry which is preliminary data.</text>
</comment>
<feature type="active site" evidence="5">
    <location>
        <position position="43"/>
    </location>
</feature>
<dbReference type="InterPro" id="IPR050438">
    <property type="entry name" value="LMW_PTPase"/>
</dbReference>